<protein>
    <recommendedName>
        <fullName evidence="5">non-specific serine/threonine protein kinase</fullName>
        <ecNumber evidence="5">2.7.11.1</ecNumber>
    </recommendedName>
</protein>
<evidence type="ECO:0000313" key="25">
    <source>
        <dbReference type="Proteomes" id="UP000187209"/>
    </source>
</evidence>
<comment type="similarity">
    <text evidence="3">Belongs to the centrin family.</text>
</comment>
<evidence type="ECO:0000256" key="13">
    <source>
        <dbReference type="ARBA" id="ARBA00022837"/>
    </source>
</evidence>
<dbReference type="EC" id="2.7.11.1" evidence="5"/>
<comment type="catalytic activity">
    <reaction evidence="19">
        <text>L-seryl-[protein] + ATP = O-phospho-L-seryl-[protein] + ADP + H(+)</text>
        <dbReference type="Rhea" id="RHEA:17989"/>
        <dbReference type="Rhea" id="RHEA-COMP:9863"/>
        <dbReference type="Rhea" id="RHEA-COMP:11604"/>
        <dbReference type="ChEBI" id="CHEBI:15378"/>
        <dbReference type="ChEBI" id="CHEBI:29999"/>
        <dbReference type="ChEBI" id="CHEBI:30616"/>
        <dbReference type="ChEBI" id="CHEBI:83421"/>
        <dbReference type="ChEBI" id="CHEBI:456216"/>
        <dbReference type="EC" id="2.7.11.1"/>
    </reaction>
</comment>
<dbReference type="PROSITE" id="PS50011">
    <property type="entry name" value="PROTEIN_KINASE_DOM"/>
    <property type="match status" value="1"/>
</dbReference>
<comment type="subcellular location">
    <subcellularLocation>
        <location evidence="2">Cytoplasm</location>
        <location evidence="2">Cytoskeleton</location>
    </subcellularLocation>
</comment>
<dbReference type="PROSITE" id="PS00018">
    <property type="entry name" value="EF_HAND_1"/>
    <property type="match status" value="3"/>
</dbReference>
<comment type="cofactor">
    <cofactor evidence="1">
        <name>Mg(2+)</name>
        <dbReference type="ChEBI" id="CHEBI:18420"/>
    </cofactor>
</comment>
<dbReference type="CDD" id="cd05117">
    <property type="entry name" value="STKc_CAMK"/>
    <property type="match status" value="1"/>
</dbReference>
<dbReference type="SMART" id="SM00220">
    <property type="entry name" value="S_TKc"/>
    <property type="match status" value="1"/>
</dbReference>
<comment type="catalytic activity">
    <reaction evidence="18">
        <text>L-threonyl-[protein] + ATP = O-phospho-L-threonyl-[protein] + ADP + H(+)</text>
        <dbReference type="Rhea" id="RHEA:46608"/>
        <dbReference type="Rhea" id="RHEA-COMP:11060"/>
        <dbReference type="Rhea" id="RHEA-COMP:11605"/>
        <dbReference type="ChEBI" id="CHEBI:15378"/>
        <dbReference type="ChEBI" id="CHEBI:30013"/>
        <dbReference type="ChEBI" id="CHEBI:30616"/>
        <dbReference type="ChEBI" id="CHEBI:61977"/>
        <dbReference type="ChEBI" id="CHEBI:456216"/>
        <dbReference type="EC" id="2.7.11.1"/>
    </reaction>
</comment>
<feature type="binding site" evidence="20">
    <location>
        <position position="78"/>
    </location>
    <ligand>
        <name>ATP</name>
        <dbReference type="ChEBI" id="CHEBI:30616"/>
    </ligand>
</feature>
<dbReference type="InterPro" id="IPR002048">
    <property type="entry name" value="EF_hand_dom"/>
</dbReference>
<keyword evidence="14 20" id="KW-0067">ATP-binding</keyword>
<proteinExistence type="inferred from homology"/>
<evidence type="ECO:0000256" key="18">
    <source>
        <dbReference type="ARBA" id="ARBA00047899"/>
    </source>
</evidence>
<dbReference type="FunFam" id="3.30.200.20:FF:000315">
    <property type="entry name" value="Calcium-dependent protein kinase 3"/>
    <property type="match status" value="1"/>
</dbReference>
<keyword evidence="11 20" id="KW-0547">Nucleotide-binding</keyword>
<feature type="domain" description="Protein kinase" evidence="22">
    <location>
        <begin position="49"/>
        <end position="308"/>
    </location>
</feature>
<evidence type="ECO:0000256" key="19">
    <source>
        <dbReference type="ARBA" id="ARBA00048679"/>
    </source>
</evidence>
<feature type="domain" description="EF-hand" evidence="23">
    <location>
        <begin position="389"/>
        <end position="424"/>
    </location>
</feature>
<dbReference type="SUPFAM" id="SSF56112">
    <property type="entry name" value="Protein kinase-like (PK-like)"/>
    <property type="match status" value="1"/>
</dbReference>
<dbReference type="InterPro" id="IPR018247">
    <property type="entry name" value="EF_Hand_1_Ca_BS"/>
</dbReference>
<evidence type="ECO:0000256" key="6">
    <source>
        <dbReference type="ARBA" id="ARBA00022490"/>
    </source>
</evidence>
<keyword evidence="7 21" id="KW-0723">Serine/threonine-protein kinase</keyword>
<evidence type="ECO:0000256" key="8">
    <source>
        <dbReference type="ARBA" id="ARBA00022679"/>
    </source>
</evidence>
<dbReference type="FunFam" id="1.10.238.10:FF:000178">
    <property type="entry name" value="Calmodulin-2 A"/>
    <property type="match status" value="1"/>
</dbReference>
<feature type="domain" description="EF-hand" evidence="23">
    <location>
        <begin position="425"/>
        <end position="459"/>
    </location>
</feature>
<evidence type="ECO:0000256" key="21">
    <source>
        <dbReference type="RuleBase" id="RU000304"/>
    </source>
</evidence>
<evidence type="ECO:0000256" key="1">
    <source>
        <dbReference type="ARBA" id="ARBA00001946"/>
    </source>
</evidence>
<dbReference type="OrthoDB" id="40902at2759"/>
<keyword evidence="10" id="KW-0677">Repeat</keyword>
<evidence type="ECO:0000256" key="15">
    <source>
        <dbReference type="ARBA" id="ARBA00023212"/>
    </source>
</evidence>
<dbReference type="AlphaFoldDB" id="A0A1R2CID6"/>
<dbReference type="Gene3D" id="1.10.238.10">
    <property type="entry name" value="EF-hand"/>
    <property type="match status" value="2"/>
</dbReference>
<comment type="subunit">
    <text evidence="4">Monomer.</text>
</comment>
<dbReference type="InterPro" id="IPR011992">
    <property type="entry name" value="EF-hand-dom_pair"/>
</dbReference>
<evidence type="ECO:0000256" key="4">
    <source>
        <dbReference type="ARBA" id="ARBA00011245"/>
    </source>
</evidence>
<dbReference type="InterPro" id="IPR000719">
    <property type="entry name" value="Prot_kinase_dom"/>
</dbReference>
<keyword evidence="6" id="KW-0963">Cytoplasm</keyword>
<comment type="function">
    <text evidence="17">Plays a fundamental role in microtubule organizing center structure and function. Component of the infraciliary lattice (ICL) and the ciliary basal bodies.</text>
</comment>
<organism evidence="24 25">
    <name type="scientific">Stentor coeruleus</name>
    <dbReference type="NCBI Taxonomy" id="5963"/>
    <lineage>
        <taxon>Eukaryota</taxon>
        <taxon>Sar</taxon>
        <taxon>Alveolata</taxon>
        <taxon>Ciliophora</taxon>
        <taxon>Postciliodesmatophora</taxon>
        <taxon>Heterotrichea</taxon>
        <taxon>Heterotrichida</taxon>
        <taxon>Stentoridae</taxon>
        <taxon>Stentor</taxon>
    </lineage>
</organism>
<dbReference type="InterPro" id="IPR050205">
    <property type="entry name" value="CDPK_Ser/Thr_kinases"/>
</dbReference>
<evidence type="ECO:0000256" key="3">
    <source>
        <dbReference type="ARBA" id="ARBA00005253"/>
    </source>
</evidence>
<dbReference type="EMBL" id="MPUH01000141">
    <property type="protein sequence ID" value="OMJ88804.1"/>
    <property type="molecule type" value="Genomic_DNA"/>
</dbReference>
<evidence type="ECO:0000259" key="22">
    <source>
        <dbReference type="PROSITE" id="PS50011"/>
    </source>
</evidence>
<keyword evidence="25" id="KW-1185">Reference proteome</keyword>
<dbReference type="GO" id="GO:0004674">
    <property type="term" value="F:protein serine/threonine kinase activity"/>
    <property type="evidence" value="ECO:0007669"/>
    <property type="project" value="UniProtKB-KW"/>
</dbReference>
<comment type="similarity">
    <text evidence="16">Belongs to the protein kinase superfamily. Ser/Thr protein kinase family. CDPK subfamily.</text>
</comment>
<evidence type="ECO:0000256" key="12">
    <source>
        <dbReference type="ARBA" id="ARBA00022777"/>
    </source>
</evidence>
<dbReference type="Proteomes" id="UP000187209">
    <property type="component" value="Unassembled WGS sequence"/>
</dbReference>
<evidence type="ECO:0000259" key="23">
    <source>
        <dbReference type="PROSITE" id="PS50222"/>
    </source>
</evidence>
<feature type="domain" description="EF-hand" evidence="23">
    <location>
        <begin position="352"/>
        <end position="387"/>
    </location>
</feature>
<evidence type="ECO:0000256" key="2">
    <source>
        <dbReference type="ARBA" id="ARBA00004245"/>
    </source>
</evidence>
<evidence type="ECO:0000256" key="17">
    <source>
        <dbReference type="ARBA" id="ARBA00025692"/>
    </source>
</evidence>
<name>A0A1R2CID6_9CILI</name>
<sequence length="500" mass="57315">MGSICASEGRGDIPFSPRRQSILNSKRDLQFNAGFFVQENKDSFHNVYELNLEPIGTGAFAEVWLAKHRRTGDTRAVKIFKKSELSDEEVNSRTVFMEVEILRSLDHPNVLKVYEYFENDENFYIVMEYCDGGDVFDRLAKAGTFTERYAARVMRYLLKGLCYLHSKHVVHRDIKPENLLVTDSGSYEDFSIKIIDFNIAIRKAKKKIHGVFGTTDYMAPEVFRGIYDEKCDLWSCGVVLYLMISGSLPFPSPNDEVAERAICEGKYTFPRNLFVNISKDCKDLISRLLIKNPSSRLSASEALNHKWLLIAEEKVDTKIMKSTIRRMQSLRQVSKLKEVFTTFMISQLSKGTNLKKFENIFHAIDTDRNGVITRDELVIQLCKEMSKEEAEEEARKMLRTIDNDGSGEIDYTEFLRVAIDEETLLTKENLKKAFVYFDKDSSNAIEKSEIKEWLSAGDIIPEEVVNELMEEADVNGDGTIDLEEFEALLISKLELNGDIE</sequence>
<evidence type="ECO:0000256" key="10">
    <source>
        <dbReference type="ARBA" id="ARBA00022737"/>
    </source>
</evidence>
<dbReference type="PROSITE" id="PS00108">
    <property type="entry name" value="PROTEIN_KINASE_ST"/>
    <property type="match status" value="1"/>
</dbReference>
<evidence type="ECO:0000256" key="5">
    <source>
        <dbReference type="ARBA" id="ARBA00012513"/>
    </source>
</evidence>
<keyword evidence="15" id="KW-0206">Cytoskeleton</keyword>
<keyword evidence="12" id="KW-0418">Kinase</keyword>
<dbReference type="PROSITE" id="PS50222">
    <property type="entry name" value="EF_HAND_2"/>
    <property type="match status" value="4"/>
</dbReference>
<dbReference type="SMART" id="SM00054">
    <property type="entry name" value="EFh"/>
    <property type="match status" value="4"/>
</dbReference>
<evidence type="ECO:0000256" key="11">
    <source>
        <dbReference type="ARBA" id="ARBA00022741"/>
    </source>
</evidence>
<accession>A0A1R2CID6</accession>
<keyword evidence="9" id="KW-0479">Metal-binding</keyword>
<dbReference type="GO" id="GO:0005524">
    <property type="term" value="F:ATP binding"/>
    <property type="evidence" value="ECO:0007669"/>
    <property type="project" value="UniProtKB-UniRule"/>
</dbReference>
<dbReference type="GO" id="GO:0005509">
    <property type="term" value="F:calcium ion binding"/>
    <property type="evidence" value="ECO:0007669"/>
    <property type="project" value="InterPro"/>
</dbReference>
<dbReference type="SUPFAM" id="SSF47473">
    <property type="entry name" value="EF-hand"/>
    <property type="match status" value="1"/>
</dbReference>
<keyword evidence="8" id="KW-0808">Transferase</keyword>
<dbReference type="InterPro" id="IPR011009">
    <property type="entry name" value="Kinase-like_dom_sf"/>
</dbReference>
<gene>
    <name evidence="24" type="ORF">SteCoe_9191</name>
</gene>
<dbReference type="FunFam" id="1.10.510.10:FF:000571">
    <property type="entry name" value="Maternal embryonic leucine zipper kinase"/>
    <property type="match status" value="1"/>
</dbReference>
<dbReference type="PANTHER" id="PTHR24349">
    <property type="entry name" value="SERINE/THREONINE-PROTEIN KINASE"/>
    <property type="match status" value="1"/>
</dbReference>
<feature type="domain" description="EF-hand" evidence="23">
    <location>
        <begin position="460"/>
        <end position="495"/>
    </location>
</feature>
<evidence type="ECO:0000256" key="9">
    <source>
        <dbReference type="ARBA" id="ARBA00022723"/>
    </source>
</evidence>
<dbReference type="Gene3D" id="1.10.510.10">
    <property type="entry name" value="Transferase(Phosphotransferase) domain 1"/>
    <property type="match status" value="1"/>
</dbReference>
<dbReference type="Gene3D" id="3.30.200.20">
    <property type="entry name" value="Phosphorylase Kinase, domain 1"/>
    <property type="match status" value="1"/>
</dbReference>
<dbReference type="Pfam" id="PF13499">
    <property type="entry name" value="EF-hand_7"/>
    <property type="match status" value="2"/>
</dbReference>
<evidence type="ECO:0000313" key="24">
    <source>
        <dbReference type="EMBL" id="OMJ88804.1"/>
    </source>
</evidence>
<dbReference type="InterPro" id="IPR008271">
    <property type="entry name" value="Ser/Thr_kinase_AS"/>
</dbReference>
<dbReference type="Pfam" id="PF00069">
    <property type="entry name" value="Pkinase"/>
    <property type="match status" value="1"/>
</dbReference>
<evidence type="ECO:0000256" key="7">
    <source>
        <dbReference type="ARBA" id="ARBA00022527"/>
    </source>
</evidence>
<dbReference type="InterPro" id="IPR017441">
    <property type="entry name" value="Protein_kinase_ATP_BS"/>
</dbReference>
<reference evidence="24 25" key="1">
    <citation type="submission" date="2016-11" db="EMBL/GenBank/DDBJ databases">
        <title>The macronuclear genome of Stentor coeruleus: a giant cell with tiny introns.</title>
        <authorList>
            <person name="Slabodnick M."/>
            <person name="Ruby J.G."/>
            <person name="Reiff S.B."/>
            <person name="Swart E.C."/>
            <person name="Gosai S."/>
            <person name="Prabakaran S."/>
            <person name="Witkowska E."/>
            <person name="Larue G.E."/>
            <person name="Fisher S."/>
            <person name="Freeman R.M."/>
            <person name="Gunawardena J."/>
            <person name="Chu W."/>
            <person name="Stover N.A."/>
            <person name="Gregory B.D."/>
            <person name="Nowacki M."/>
            <person name="Derisi J."/>
            <person name="Roy S.W."/>
            <person name="Marshall W.F."/>
            <person name="Sood P."/>
        </authorList>
    </citation>
    <scope>NUCLEOTIDE SEQUENCE [LARGE SCALE GENOMIC DNA]</scope>
    <source>
        <strain evidence="24">WM001</strain>
    </source>
</reference>
<dbReference type="PROSITE" id="PS00107">
    <property type="entry name" value="PROTEIN_KINASE_ATP"/>
    <property type="match status" value="1"/>
</dbReference>
<evidence type="ECO:0000256" key="20">
    <source>
        <dbReference type="PROSITE-ProRule" id="PRU10141"/>
    </source>
</evidence>
<keyword evidence="13" id="KW-0106">Calcium</keyword>
<evidence type="ECO:0000256" key="16">
    <source>
        <dbReference type="ARBA" id="ARBA00024334"/>
    </source>
</evidence>
<comment type="caution">
    <text evidence="24">The sequence shown here is derived from an EMBL/GenBank/DDBJ whole genome shotgun (WGS) entry which is preliminary data.</text>
</comment>
<dbReference type="GO" id="GO:0005856">
    <property type="term" value="C:cytoskeleton"/>
    <property type="evidence" value="ECO:0007669"/>
    <property type="project" value="UniProtKB-SubCell"/>
</dbReference>
<evidence type="ECO:0000256" key="14">
    <source>
        <dbReference type="ARBA" id="ARBA00022840"/>
    </source>
</evidence>